<evidence type="ECO:0000256" key="4">
    <source>
        <dbReference type="ARBA" id="ARBA00022475"/>
    </source>
</evidence>
<evidence type="ECO:0000256" key="6">
    <source>
        <dbReference type="ARBA" id="ARBA00022927"/>
    </source>
</evidence>
<accession>A0A939KFY8</accession>
<dbReference type="RefSeq" id="WP_207598294.1">
    <property type="nucleotide sequence ID" value="NZ_JAFNJU010000001.1"/>
</dbReference>
<proteinExistence type="inferred from homology"/>
<name>A0A939KFY8_9CLOT</name>
<dbReference type="EMBL" id="JAFNJU010000001">
    <property type="protein sequence ID" value="MBO1263789.1"/>
    <property type="molecule type" value="Genomic_DNA"/>
</dbReference>
<gene>
    <name evidence="11" type="primary">yajC</name>
    <name evidence="11" type="ORF">J3A84_01860</name>
</gene>
<keyword evidence="3" id="KW-0813">Transport</keyword>
<evidence type="ECO:0000256" key="1">
    <source>
        <dbReference type="ARBA" id="ARBA00004162"/>
    </source>
</evidence>
<evidence type="ECO:0000256" key="7">
    <source>
        <dbReference type="ARBA" id="ARBA00022989"/>
    </source>
</evidence>
<evidence type="ECO:0000256" key="5">
    <source>
        <dbReference type="ARBA" id="ARBA00022692"/>
    </source>
</evidence>
<evidence type="ECO:0000256" key="3">
    <source>
        <dbReference type="ARBA" id="ARBA00022448"/>
    </source>
</evidence>
<keyword evidence="9 10" id="KW-0472">Membrane</keyword>
<dbReference type="Pfam" id="PF02699">
    <property type="entry name" value="YajC"/>
    <property type="match status" value="1"/>
</dbReference>
<dbReference type="PANTHER" id="PTHR33909">
    <property type="entry name" value="SEC TRANSLOCON ACCESSORY COMPLEX SUBUNIT YAJC"/>
    <property type="match status" value="1"/>
</dbReference>
<evidence type="ECO:0000313" key="11">
    <source>
        <dbReference type="EMBL" id="MBO1263789.1"/>
    </source>
</evidence>
<feature type="transmembrane region" description="Helical" evidence="10">
    <location>
        <begin position="6"/>
        <end position="25"/>
    </location>
</feature>
<sequence length="91" mass="10257">MEDIIRQVLPIILFLGLMYFMLFLPEKKRKAAFQKMISELKVNDEVTTRGGIIGRIVKLDEETITLETGADRVKLKFAKSAVATVRTGTAE</sequence>
<dbReference type="PANTHER" id="PTHR33909:SF1">
    <property type="entry name" value="SEC TRANSLOCON ACCESSORY COMPLEX SUBUNIT YAJC"/>
    <property type="match status" value="1"/>
</dbReference>
<keyword evidence="8" id="KW-0811">Translocation</keyword>
<keyword evidence="5 10" id="KW-0812">Transmembrane</keyword>
<evidence type="ECO:0000256" key="8">
    <source>
        <dbReference type="ARBA" id="ARBA00023010"/>
    </source>
</evidence>
<comment type="subcellular location">
    <subcellularLocation>
        <location evidence="1">Cell membrane</location>
        <topology evidence="1">Single-pass membrane protein</topology>
    </subcellularLocation>
</comment>
<dbReference type="NCBIfam" id="TIGR00739">
    <property type="entry name" value="yajC"/>
    <property type="match status" value="1"/>
</dbReference>
<keyword evidence="7 10" id="KW-1133">Transmembrane helix</keyword>
<comment type="caution">
    <text evidence="11">The sequence shown here is derived from an EMBL/GenBank/DDBJ whole genome shotgun (WGS) entry which is preliminary data.</text>
</comment>
<organism evidence="11 12">
    <name type="scientific">Proteiniclasticum aestuarii</name>
    <dbReference type="NCBI Taxonomy" id="2817862"/>
    <lineage>
        <taxon>Bacteria</taxon>
        <taxon>Bacillati</taxon>
        <taxon>Bacillota</taxon>
        <taxon>Clostridia</taxon>
        <taxon>Eubacteriales</taxon>
        <taxon>Clostridiaceae</taxon>
        <taxon>Proteiniclasticum</taxon>
    </lineage>
</organism>
<dbReference type="GO" id="GO:0005886">
    <property type="term" value="C:plasma membrane"/>
    <property type="evidence" value="ECO:0007669"/>
    <property type="project" value="UniProtKB-SubCell"/>
</dbReference>
<dbReference type="InterPro" id="IPR003849">
    <property type="entry name" value="Preprotein_translocase_YajC"/>
</dbReference>
<dbReference type="Proteomes" id="UP000664218">
    <property type="component" value="Unassembled WGS sequence"/>
</dbReference>
<evidence type="ECO:0000313" key="12">
    <source>
        <dbReference type="Proteomes" id="UP000664218"/>
    </source>
</evidence>
<dbReference type="AlphaFoldDB" id="A0A939KFY8"/>
<dbReference type="SMART" id="SM01323">
    <property type="entry name" value="YajC"/>
    <property type="match status" value="1"/>
</dbReference>
<keyword evidence="6" id="KW-0653">Protein transport</keyword>
<keyword evidence="12" id="KW-1185">Reference proteome</keyword>
<protein>
    <submittedName>
        <fullName evidence="11">Preprotein translocase subunit YajC</fullName>
    </submittedName>
</protein>
<keyword evidence="4" id="KW-1003">Cell membrane</keyword>
<evidence type="ECO:0000256" key="9">
    <source>
        <dbReference type="ARBA" id="ARBA00023136"/>
    </source>
</evidence>
<reference evidence="11" key="1">
    <citation type="submission" date="2021-03" db="EMBL/GenBank/DDBJ databases">
        <title>Proteiniclasticum marinus sp. nov., isolated from tidal flat sediment.</title>
        <authorList>
            <person name="Namirimu T."/>
            <person name="Yang J.-A."/>
            <person name="Yang S.-H."/>
            <person name="Kim Y.-J."/>
            <person name="Kwon K.K."/>
        </authorList>
    </citation>
    <scope>NUCLEOTIDE SEQUENCE</scope>
    <source>
        <strain evidence="11">SCR006</strain>
    </source>
</reference>
<dbReference type="PRINTS" id="PR01853">
    <property type="entry name" value="YAJCTRNLCASE"/>
</dbReference>
<comment type="similarity">
    <text evidence="2">Belongs to the YajC family.</text>
</comment>
<dbReference type="GO" id="GO:0015031">
    <property type="term" value="P:protein transport"/>
    <property type="evidence" value="ECO:0007669"/>
    <property type="project" value="UniProtKB-KW"/>
</dbReference>
<evidence type="ECO:0000256" key="10">
    <source>
        <dbReference type="SAM" id="Phobius"/>
    </source>
</evidence>
<evidence type="ECO:0000256" key="2">
    <source>
        <dbReference type="ARBA" id="ARBA00006742"/>
    </source>
</evidence>